<evidence type="ECO:0000256" key="1">
    <source>
        <dbReference type="ARBA" id="ARBA00004651"/>
    </source>
</evidence>
<dbReference type="Proteomes" id="UP000807785">
    <property type="component" value="Unassembled WGS sequence"/>
</dbReference>
<evidence type="ECO:0000256" key="9">
    <source>
        <dbReference type="PROSITE-ProRule" id="PRU00703"/>
    </source>
</evidence>
<dbReference type="InterPro" id="IPR016169">
    <property type="entry name" value="FAD-bd_PCMH_sub2"/>
</dbReference>
<dbReference type="SMART" id="SM01091">
    <property type="entry name" value="CorC_HlyC"/>
    <property type="match status" value="1"/>
</dbReference>
<feature type="transmembrane region" description="Helical" evidence="11">
    <location>
        <begin position="62"/>
        <end position="88"/>
    </location>
</feature>
<dbReference type="InterPro" id="IPR046342">
    <property type="entry name" value="CBS_dom_sf"/>
</dbReference>
<feature type="domain" description="CBS" evidence="12">
    <location>
        <begin position="275"/>
        <end position="334"/>
    </location>
</feature>
<dbReference type="InterPro" id="IPR036318">
    <property type="entry name" value="FAD-bd_PCMH-like_sf"/>
</dbReference>
<evidence type="ECO:0000256" key="7">
    <source>
        <dbReference type="ARBA" id="ARBA00023122"/>
    </source>
</evidence>
<evidence type="ECO:0000259" key="12">
    <source>
        <dbReference type="PROSITE" id="PS51371"/>
    </source>
</evidence>
<dbReference type="Pfam" id="PF03471">
    <property type="entry name" value="CorC_HlyC"/>
    <property type="match status" value="1"/>
</dbReference>
<dbReference type="InterPro" id="IPR002550">
    <property type="entry name" value="CNNM"/>
</dbReference>
<sequence>MEDIPLSALAGALLLLLVLSGFFSLSETAMMAANRYRLRALAKTGHRGAQMAADLLAKTDRLLGVILLFNNLINAAAATLVSLIAIHLFGDEKWALGIGTLLVTFLILVFSEITPKVIGARSADRLAPLLGFILTPLLRVFSGVVNFVNLFVSALLWLLRLKGPADNEVHRLSPDELRSLVLEASHFIPQKHRSILLNLFELEDITAEDVMTPRGTIEAIDLQAPLDEIKAQISTSYHTRLPVFDGDLDNVVGILHQRRLLAAIVSGELDKETLRERLAKPYFVPGATPIYSQLQFFQENQQRVALVVDEYGEVEGLVTLEDIIEEIVGKFTTSTPSASELAWDSEDTALVEGHRSLRELNRKLGLNLPLEGPKTLNGLILEHFEDIPEGGMGIRIAGVPIEVVQTQDRMVRTARLFKPKAENP</sequence>
<dbReference type="Gene3D" id="3.10.580.10">
    <property type="entry name" value="CBS-domain"/>
    <property type="match status" value="1"/>
</dbReference>
<dbReference type="CDD" id="cd04590">
    <property type="entry name" value="CBS_pair_CorC_HlyC_assoc"/>
    <property type="match status" value="1"/>
</dbReference>
<evidence type="ECO:0000256" key="3">
    <source>
        <dbReference type="ARBA" id="ARBA00022475"/>
    </source>
</evidence>
<feature type="transmembrane region" description="Helical" evidence="11">
    <location>
        <begin position="94"/>
        <end position="114"/>
    </location>
</feature>
<accession>A0A9D7E0B1</accession>
<dbReference type="GO" id="GO:0005886">
    <property type="term" value="C:plasma membrane"/>
    <property type="evidence" value="ECO:0007669"/>
    <property type="project" value="UniProtKB-SubCell"/>
</dbReference>
<keyword evidence="6 10" id="KW-1133">Transmembrane helix</keyword>
<gene>
    <name evidence="14" type="ORF">IPH26_00600</name>
</gene>
<dbReference type="InterPro" id="IPR000644">
    <property type="entry name" value="CBS_dom"/>
</dbReference>
<dbReference type="GO" id="GO:0050660">
    <property type="term" value="F:flavin adenine dinucleotide binding"/>
    <property type="evidence" value="ECO:0007669"/>
    <property type="project" value="InterPro"/>
</dbReference>
<evidence type="ECO:0000256" key="2">
    <source>
        <dbReference type="ARBA" id="ARBA00006337"/>
    </source>
</evidence>
<dbReference type="InterPro" id="IPR044751">
    <property type="entry name" value="Ion_transp-like_CBS"/>
</dbReference>
<proteinExistence type="inferred from homology"/>
<evidence type="ECO:0000256" key="5">
    <source>
        <dbReference type="ARBA" id="ARBA00022737"/>
    </source>
</evidence>
<comment type="similarity">
    <text evidence="2">Belongs to the UPF0053 family.</text>
</comment>
<dbReference type="SUPFAM" id="SSF54631">
    <property type="entry name" value="CBS-domain pair"/>
    <property type="match status" value="1"/>
</dbReference>
<dbReference type="Gene3D" id="3.30.465.10">
    <property type="match status" value="1"/>
</dbReference>
<dbReference type="InterPro" id="IPR005170">
    <property type="entry name" value="Transptr-assoc_dom"/>
</dbReference>
<dbReference type="Pfam" id="PF00571">
    <property type="entry name" value="CBS"/>
    <property type="match status" value="2"/>
</dbReference>
<evidence type="ECO:0000256" key="10">
    <source>
        <dbReference type="PROSITE-ProRule" id="PRU01193"/>
    </source>
</evidence>
<keyword evidence="5" id="KW-0677">Repeat</keyword>
<organism evidence="14 15">
    <name type="scientific">Candidatus Methylophosphatis roskildensis</name>
    <dbReference type="NCBI Taxonomy" id="2899263"/>
    <lineage>
        <taxon>Bacteria</taxon>
        <taxon>Pseudomonadati</taxon>
        <taxon>Pseudomonadota</taxon>
        <taxon>Betaproteobacteria</taxon>
        <taxon>Nitrosomonadales</taxon>
        <taxon>Sterolibacteriaceae</taxon>
        <taxon>Candidatus Methylophosphatis</taxon>
    </lineage>
</organism>
<dbReference type="PROSITE" id="PS51846">
    <property type="entry name" value="CNNM"/>
    <property type="match status" value="1"/>
</dbReference>
<feature type="transmembrane region" description="Helical" evidence="11">
    <location>
        <begin position="6"/>
        <end position="25"/>
    </location>
</feature>
<dbReference type="SUPFAM" id="SSF56176">
    <property type="entry name" value="FAD-binding/transporter-associated domain-like"/>
    <property type="match status" value="1"/>
</dbReference>
<reference evidence="15" key="1">
    <citation type="journal article" date="2021" name="Nat. Commun.">
        <title>Connecting structure to function with the recovery of over 1000 high-quality metagenome-assembled genomes from activated sludge using long-read sequencing.</title>
        <authorList>
            <person name="Singleton C.M."/>
            <person name="Petriglieri F."/>
            <person name="Kristensen J.M."/>
            <person name="Kirkegaard R.H."/>
            <person name="Michaelsen T.Y."/>
            <person name="Andersen M.H."/>
            <person name="Kondrotaite Z."/>
            <person name="Karst S.M."/>
            <person name="Dueholm M.S."/>
            <person name="Nielsen P.H."/>
            <person name="Albertsen M."/>
        </authorList>
    </citation>
    <scope>NUCLEOTIDE SEQUENCE [LARGE SCALE GENOMIC DNA]</scope>
</reference>
<evidence type="ECO:0000256" key="6">
    <source>
        <dbReference type="ARBA" id="ARBA00022989"/>
    </source>
</evidence>
<evidence type="ECO:0000256" key="4">
    <source>
        <dbReference type="ARBA" id="ARBA00022692"/>
    </source>
</evidence>
<comment type="subcellular location">
    <subcellularLocation>
        <location evidence="1">Cell membrane</location>
        <topology evidence="1">Multi-pass membrane protein</topology>
    </subcellularLocation>
</comment>
<keyword evidence="4 10" id="KW-0812">Transmembrane</keyword>
<dbReference type="AlphaFoldDB" id="A0A9D7E0B1"/>
<keyword evidence="3" id="KW-1003">Cell membrane</keyword>
<keyword evidence="7 9" id="KW-0129">CBS domain</keyword>
<feature type="transmembrane region" description="Helical" evidence="11">
    <location>
        <begin position="126"/>
        <end position="159"/>
    </location>
</feature>
<evidence type="ECO:0000259" key="13">
    <source>
        <dbReference type="PROSITE" id="PS51846"/>
    </source>
</evidence>
<dbReference type="PANTHER" id="PTHR22777">
    <property type="entry name" value="HEMOLYSIN-RELATED"/>
    <property type="match status" value="1"/>
</dbReference>
<feature type="domain" description="CNNM transmembrane" evidence="13">
    <location>
        <begin position="2"/>
        <end position="209"/>
    </location>
</feature>
<name>A0A9D7E0B1_9PROT</name>
<protein>
    <submittedName>
        <fullName evidence="14">HlyC/CorC family transporter</fullName>
    </submittedName>
</protein>
<dbReference type="Pfam" id="PF01595">
    <property type="entry name" value="CNNM"/>
    <property type="match status" value="1"/>
</dbReference>
<dbReference type="PROSITE" id="PS51371">
    <property type="entry name" value="CBS"/>
    <property type="match status" value="2"/>
</dbReference>
<evidence type="ECO:0000313" key="15">
    <source>
        <dbReference type="Proteomes" id="UP000807785"/>
    </source>
</evidence>
<keyword evidence="8 10" id="KW-0472">Membrane</keyword>
<comment type="caution">
    <text evidence="14">The sequence shown here is derived from an EMBL/GenBank/DDBJ whole genome shotgun (WGS) entry which is preliminary data.</text>
</comment>
<evidence type="ECO:0000256" key="11">
    <source>
        <dbReference type="SAM" id="Phobius"/>
    </source>
</evidence>
<evidence type="ECO:0000313" key="14">
    <source>
        <dbReference type="EMBL" id="MBK6971511.1"/>
    </source>
</evidence>
<evidence type="ECO:0000256" key="8">
    <source>
        <dbReference type="ARBA" id="ARBA00023136"/>
    </source>
</evidence>
<feature type="domain" description="CBS" evidence="12">
    <location>
        <begin position="211"/>
        <end position="271"/>
    </location>
</feature>
<dbReference type="PANTHER" id="PTHR22777:SF32">
    <property type="entry name" value="UPF0053 INNER MEMBRANE PROTEIN YFJD"/>
    <property type="match status" value="1"/>
</dbReference>
<dbReference type="EMBL" id="JADJEV010000001">
    <property type="protein sequence ID" value="MBK6971511.1"/>
    <property type="molecule type" value="Genomic_DNA"/>
</dbReference>